<gene>
    <name evidence="2" type="ORF">J0895_03790</name>
</gene>
<name>A0ABS3FNM3_9CYAN</name>
<dbReference type="Pfam" id="PF13304">
    <property type="entry name" value="AAA_21"/>
    <property type="match status" value="1"/>
</dbReference>
<dbReference type="InterPro" id="IPR003593">
    <property type="entry name" value="AAA+_ATPase"/>
</dbReference>
<dbReference type="InterPro" id="IPR038729">
    <property type="entry name" value="Rad50/SbcC_AAA"/>
</dbReference>
<dbReference type="Pfam" id="PF13476">
    <property type="entry name" value="AAA_23"/>
    <property type="match status" value="1"/>
</dbReference>
<accession>A0ABS3FNM3</accession>
<dbReference type="Gene3D" id="3.40.50.300">
    <property type="entry name" value="P-loop containing nucleotide triphosphate hydrolases"/>
    <property type="match status" value="2"/>
</dbReference>
<protein>
    <submittedName>
        <fullName evidence="2">AAA family ATPase</fullName>
    </submittedName>
</protein>
<sequence length="520" mass="59668">MEFFQQRLHELEIVQLKNIKDLLISFETKNITAILGPNGSGKSTIIHALACCFQPPQITPDEKNKNELHGEKYKFSNFFTPNTDAIWSGSYLKIIHSYRKESELHERVEKTYEKASDRWMPIYARQPTRNVYYFGVSNCVPLIETERKSVKINYTTSKISEKIIITVLEKASFCLNREYTSYNIHDTGKTKMIGVEADGIKYSQLSMSAGEQKIFLLLEKVFRAKKYSLILIDELDLLLHDSALKNLVRVISERAESHNLQVVFTTHRESILDLSDLINIRHIYNSGEKTLCFNDTKPDAIHRLTDKMDKTLELFVEDDLAKAIVYKIASQIGIHKHIFIGKFGAAINAFTLVSGLLLKNSDSCENSIFVLDGDKYPTPNDQNKQVKKNLTGNDENAKKLRASALEKIKSFNLPENYNPEKYIHSLIKKLDNNNKNPEECQRIKAAQQIISVNDSHQYIDKIINDIGYERSVGLSKIIDLASTTEEWGQYVFSVKEWLISKKELVEEKENLQTLSEITQI</sequence>
<dbReference type="EMBL" id="JAFLQW010000091">
    <property type="protein sequence ID" value="MBO0348236.1"/>
    <property type="molecule type" value="Genomic_DNA"/>
</dbReference>
<proteinExistence type="predicted"/>
<dbReference type="PANTHER" id="PTHR32182:SF22">
    <property type="entry name" value="ATP-DEPENDENT ENDONUCLEASE, OLD FAMILY-RELATED"/>
    <property type="match status" value="1"/>
</dbReference>
<dbReference type="RefSeq" id="WP_207086792.1">
    <property type="nucleotide sequence ID" value="NZ_JAFLQW010000091.1"/>
</dbReference>
<organism evidence="2 3">
    <name type="scientific">Phormidium pseudopriestleyi FRX01</name>
    <dbReference type="NCBI Taxonomy" id="1759528"/>
    <lineage>
        <taxon>Bacteria</taxon>
        <taxon>Bacillati</taxon>
        <taxon>Cyanobacteriota</taxon>
        <taxon>Cyanophyceae</taxon>
        <taxon>Oscillatoriophycideae</taxon>
        <taxon>Oscillatoriales</taxon>
        <taxon>Oscillatoriaceae</taxon>
        <taxon>Phormidium</taxon>
    </lineage>
</organism>
<dbReference type="InterPro" id="IPR027417">
    <property type="entry name" value="P-loop_NTPase"/>
</dbReference>
<dbReference type="InterPro" id="IPR003959">
    <property type="entry name" value="ATPase_AAA_core"/>
</dbReference>
<evidence type="ECO:0000313" key="2">
    <source>
        <dbReference type="EMBL" id="MBO0348236.1"/>
    </source>
</evidence>
<dbReference type="SMART" id="SM00382">
    <property type="entry name" value="AAA"/>
    <property type="match status" value="1"/>
</dbReference>
<comment type="caution">
    <text evidence="2">The sequence shown here is derived from an EMBL/GenBank/DDBJ whole genome shotgun (WGS) entry which is preliminary data.</text>
</comment>
<reference evidence="2 3" key="1">
    <citation type="submission" date="2021-03" db="EMBL/GenBank/DDBJ databases">
        <title>Metabolic Capacity of the Antarctic Cyanobacterium Phormidium pseudopriestleyi that Sustains Oxygenic Photosynthesis in the Presence of Hydrogen Sulfide.</title>
        <authorList>
            <person name="Lumian J.E."/>
            <person name="Jungblut A.D."/>
            <person name="Dillon M.L."/>
            <person name="Hawes I."/>
            <person name="Doran P.T."/>
            <person name="Mackey T.J."/>
            <person name="Dick G.J."/>
            <person name="Grettenberger C.L."/>
            <person name="Sumner D.Y."/>
        </authorList>
    </citation>
    <scope>NUCLEOTIDE SEQUENCE [LARGE SCALE GENOMIC DNA]</scope>
    <source>
        <strain evidence="2 3">FRX01</strain>
    </source>
</reference>
<dbReference type="SUPFAM" id="SSF52540">
    <property type="entry name" value="P-loop containing nucleoside triphosphate hydrolases"/>
    <property type="match status" value="1"/>
</dbReference>
<dbReference type="Proteomes" id="UP000664844">
    <property type="component" value="Unassembled WGS sequence"/>
</dbReference>
<feature type="domain" description="AAA+ ATPase" evidence="1">
    <location>
        <begin position="28"/>
        <end position="287"/>
    </location>
</feature>
<evidence type="ECO:0000313" key="3">
    <source>
        <dbReference type="Proteomes" id="UP000664844"/>
    </source>
</evidence>
<dbReference type="PANTHER" id="PTHR32182">
    <property type="entry name" value="DNA REPLICATION AND REPAIR PROTEIN RECF"/>
    <property type="match status" value="1"/>
</dbReference>
<keyword evidence="3" id="KW-1185">Reference proteome</keyword>
<evidence type="ECO:0000259" key="1">
    <source>
        <dbReference type="SMART" id="SM00382"/>
    </source>
</evidence>